<keyword evidence="1" id="KW-0472">Membrane</keyword>
<dbReference type="RefSeq" id="WP_237358479.1">
    <property type="nucleotide sequence ID" value="NZ_SMBJ01000005.1"/>
</dbReference>
<dbReference type="EMBL" id="SMBK01000002">
    <property type="protein sequence ID" value="TCU40062.1"/>
    <property type="molecule type" value="Genomic_DNA"/>
</dbReference>
<organism evidence="3 4">
    <name type="scientific">Rhizobium azibense</name>
    <dbReference type="NCBI Taxonomy" id="1136135"/>
    <lineage>
        <taxon>Bacteria</taxon>
        <taxon>Pseudomonadati</taxon>
        <taxon>Pseudomonadota</taxon>
        <taxon>Alphaproteobacteria</taxon>
        <taxon>Hyphomicrobiales</taxon>
        <taxon>Rhizobiaceae</taxon>
        <taxon>Rhizobium/Agrobacterium group</taxon>
        <taxon>Rhizobium</taxon>
    </lineage>
</organism>
<name>A0A4R3S0J8_9HYPH</name>
<reference evidence="4 5" key="1">
    <citation type="submission" date="2019-03" db="EMBL/GenBank/DDBJ databases">
        <title>Genomic Encyclopedia of Type Strains, Phase IV (KMG-V): Genome sequencing to study the core and pangenomes of soil and plant-associated prokaryotes.</title>
        <authorList>
            <person name="Whitman W."/>
        </authorList>
    </citation>
    <scope>NUCLEOTIDE SEQUENCE [LARGE SCALE GENOMIC DNA]</scope>
    <source>
        <strain evidence="2 5">Gr42</strain>
        <strain evidence="3 4">IE4868</strain>
    </source>
</reference>
<keyword evidence="1" id="KW-1133">Transmembrane helix</keyword>
<sequence>MQSEGRHILEVSVVFRTTISLTGVVFVIFVALGLLIAHVVLIATGFGLRNSQEQWVLGLMFGWYGFAMLGCIAALWIHYRKSTRRTEPFR</sequence>
<gene>
    <name evidence="3" type="ORF">EV129_102199</name>
    <name evidence="2" type="ORF">EV130_105311</name>
</gene>
<feature type="transmembrane region" description="Helical" evidence="1">
    <location>
        <begin position="55"/>
        <end position="77"/>
    </location>
</feature>
<evidence type="ECO:0000313" key="2">
    <source>
        <dbReference type="EMBL" id="TCU25653.1"/>
    </source>
</evidence>
<dbReference type="Proteomes" id="UP000295547">
    <property type="component" value="Unassembled WGS sequence"/>
</dbReference>
<dbReference type="AlphaFoldDB" id="A0A4R3S0J8"/>
<dbReference type="EMBL" id="SMBJ01000005">
    <property type="protein sequence ID" value="TCU25653.1"/>
    <property type="molecule type" value="Genomic_DNA"/>
</dbReference>
<keyword evidence="1" id="KW-0812">Transmembrane</keyword>
<keyword evidence="5" id="KW-1185">Reference proteome</keyword>
<evidence type="ECO:0000313" key="5">
    <source>
        <dbReference type="Proteomes" id="UP000295547"/>
    </source>
</evidence>
<proteinExistence type="predicted"/>
<dbReference type="Proteomes" id="UP000295507">
    <property type="component" value="Unassembled WGS sequence"/>
</dbReference>
<evidence type="ECO:0000313" key="3">
    <source>
        <dbReference type="EMBL" id="TCU40062.1"/>
    </source>
</evidence>
<evidence type="ECO:0000313" key="4">
    <source>
        <dbReference type="Proteomes" id="UP000295507"/>
    </source>
</evidence>
<accession>A0A4R3S0J8</accession>
<comment type="caution">
    <text evidence="3">The sequence shown here is derived from an EMBL/GenBank/DDBJ whole genome shotgun (WGS) entry which is preliminary data.</text>
</comment>
<evidence type="ECO:0000256" key="1">
    <source>
        <dbReference type="SAM" id="Phobius"/>
    </source>
</evidence>
<protein>
    <submittedName>
        <fullName evidence="3">Uncharacterized protein</fullName>
    </submittedName>
</protein>
<feature type="transmembrane region" description="Helical" evidence="1">
    <location>
        <begin position="21"/>
        <end position="43"/>
    </location>
</feature>